<dbReference type="AlphaFoldDB" id="A0A9N9KIT3"/>
<gene>
    <name evidence="1" type="ORF">CPELLU_LOCUS21079</name>
</gene>
<reference evidence="1" key="1">
    <citation type="submission" date="2021-06" db="EMBL/GenBank/DDBJ databases">
        <authorList>
            <person name="Kallberg Y."/>
            <person name="Tangrot J."/>
            <person name="Rosling A."/>
        </authorList>
    </citation>
    <scope>NUCLEOTIDE SEQUENCE</scope>
    <source>
        <strain evidence="1">FL966</strain>
    </source>
</reference>
<dbReference type="EMBL" id="CAJVQA010073021">
    <property type="protein sequence ID" value="CAG8834268.1"/>
    <property type="molecule type" value="Genomic_DNA"/>
</dbReference>
<evidence type="ECO:0000313" key="2">
    <source>
        <dbReference type="Proteomes" id="UP000789759"/>
    </source>
</evidence>
<feature type="non-terminal residue" evidence="1">
    <location>
        <position position="77"/>
    </location>
</feature>
<sequence>EKKDQDLNKHQQVVKYDSPGHSSVLHKYLDLLEHIHESIEFSAANSKRKKEVIKIQTVNHLQEALKLKYDEHLFWST</sequence>
<name>A0A9N9KIT3_9GLOM</name>
<accession>A0A9N9KIT3</accession>
<protein>
    <submittedName>
        <fullName evidence="1">19510_t:CDS:1</fullName>
    </submittedName>
</protein>
<comment type="caution">
    <text evidence="1">The sequence shown here is derived from an EMBL/GenBank/DDBJ whole genome shotgun (WGS) entry which is preliminary data.</text>
</comment>
<dbReference type="Proteomes" id="UP000789759">
    <property type="component" value="Unassembled WGS sequence"/>
</dbReference>
<organism evidence="1 2">
    <name type="scientific">Cetraspora pellucida</name>
    <dbReference type="NCBI Taxonomy" id="1433469"/>
    <lineage>
        <taxon>Eukaryota</taxon>
        <taxon>Fungi</taxon>
        <taxon>Fungi incertae sedis</taxon>
        <taxon>Mucoromycota</taxon>
        <taxon>Glomeromycotina</taxon>
        <taxon>Glomeromycetes</taxon>
        <taxon>Diversisporales</taxon>
        <taxon>Gigasporaceae</taxon>
        <taxon>Cetraspora</taxon>
    </lineage>
</organism>
<proteinExistence type="predicted"/>
<evidence type="ECO:0000313" key="1">
    <source>
        <dbReference type="EMBL" id="CAG8834268.1"/>
    </source>
</evidence>
<dbReference type="OrthoDB" id="2413945at2759"/>
<keyword evidence="2" id="KW-1185">Reference proteome</keyword>
<feature type="non-terminal residue" evidence="1">
    <location>
        <position position="1"/>
    </location>
</feature>